<evidence type="ECO:0000256" key="2">
    <source>
        <dbReference type="ARBA" id="ARBA00022963"/>
    </source>
</evidence>
<keyword evidence="2 4" id="KW-0442">Lipid degradation</keyword>
<feature type="active site" description="Nucleophile" evidence="4">
    <location>
        <position position="305"/>
    </location>
</feature>
<dbReference type="eggNOG" id="KOG2214">
    <property type="taxonomic scope" value="Eukaryota"/>
</dbReference>
<organism evidence="8 9">
    <name type="scientific">Thecamonas trahens ATCC 50062</name>
    <dbReference type="NCBI Taxonomy" id="461836"/>
    <lineage>
        <taxon>Eukaryota</taxon>
        <taxon>Apusozoa</taxon>
        <taxon>Apusomonadida</taxon>
        <taxon>Apusomonadidae</taxon>
        <taxon>Thecamonas</taxon>
    </lineage>
</organism>
<gene>
    <name evidence="8" type="ORF">AMSG_03695</name>
</gene>
<dbReference type="GO" id="GO:0004806">
    <property type="term" value="F:triacylglycerol lipase activity"/>
    <property type="evidence" value="ECO:0007669"/>
    <property type="project" value="InterPro"/>
</dbReference>
<dbReference type="STRING" id="461836.A0A0L0D4U1"/>
<dbReference type="Gene3D" id="3.40.1090.10">
    <property type="entry name" value="Cytosolic phospholipase A2 catalytic domain"/>
    <property type="match status" value="2"/>
</dbReference>
<sequence length="627" mass="67429">MVVGRVVAVVVGVVTLVASVVFGLLALVESAVLAAVKAVWLSRRVRDLLSLLDEARNYGEYALLARELDRLTGREAWKKDDGDDTLYDAPGVAKRTAALAQARADGDWMALVSLLRKGTLRNVGGIGNPQLYAHTYVGTKRVVEAYVREVVAGLRALAVIKPESPVALAEAADASAGDGSVAMASFPLAGGLALPTGGVITSSISNFALSTVLHGGLAPGELASFGEDTDLESIGVGRGLADRKARGNPFASHQDKFNFFYEVRQSYGRSSLLLSGGASNGMYHLGIIKTLFEAQLLPRVISGSSAGALVAAMVAVRTDDELPGLFLPHAINLNAFDSLGPGGTFRKIKRLVTQGVLMDITKLEACLRDNIGDVTFVEAYRRTGRILNITVSSTQTKHRSRLLNYLSAPSVLIWSAALASCAIPYVYAPVEIVEVSPDGQTMPWEPSGELWMDGSIYHDLPMARLSELFNVNSFIVSQVNPHVVPFLSAPRLRTTRLPSRFLAALGYVVTSEVRHRLSQLARLRLLPAVLAQVIPLLEQTYKGHITFIPQLGLSDYLYVISNPTQDLISNAIDRGQRTAWEKLDRLEASTRIERELEALVQALRREINSATAAAVLSASAPATPRGS</sequence>
<evidence type="ECO:0000256" key="6">
    <source>
        <dbReference type="SAM" id="Phobius"/>
    </source>
</evidence>
<evidence type="ECO:0000256" key="3">
    <source>
        <dbReference type="ARBA" id="ARBA00023098"/>
    </source>
</evidence>
<keyword evidence="6" id="KW-0812">Transmembrane</keyword>
<feature type="short sequence motif" description="GXSXG" evidence="4">
    <location>
        <begin position="303"/>
        <end position="307"/>
    </location>
</feature>
<feature type="domain" description="PNPLA" evidence="7">
    <location>
        <begin position="272"/>
        <end position="466"/>
    </location>
</feature>
<evidence type="ECO:0000313" key="9">
    <source>
        <dbReference type="Proteomes" id="UP000054408"/>
    </source>
</evidence>
<evidence type="ECO:0000313" key="8">
    <source>
        <dbReference type="EMBL" id="KNC47265.1"/>
    </source>
</evidence>
<keyword evidence="3 4" id="KW-0443">Lipid metabolism</keyword>
<keyword evidence="6" id="KW-1133">Transmembrane helix</keyword>
<dbReference type="Proteomes" id="UP000054408">
    <property type="component" value="Unassembled WGS sequence"/>
</dbReference>
<dbReference type="Pfam" id="PF01734">
    <property type="entry name" value="Patatin"/>
    <property type="match status" value="1"/>
</dbReference>
<dbReference type="PANTHER" id="PTHR14226">
    <property type="entry name" value="NEUROPATHY TARGET ESTERASE/SWISS CHEESE D.MELANOGASTER"/>
    <property type="match status" value="1"/>
</dbReference>
<feature type="transmembrane region" description="Helical" evidence="6">
    <location>
        <begin position="6"/>
        <end position="36"/>
    </location>
</feature>
<protein>
    <submittedName>
        <fullName evidence="8">Triacylglycerol lipase</fullName>
    </submittedName>
</protein>
<name>A0A0L0D4U1_THETB</name>
<keyword evidence="5" id="KW-0175">Coiled coil</keyword>
<keyword evidence="1 4" id="KW-0378">Hydrolase</keyword>
<dbReference type="EMBL" id="GL349446">
    <property type="protein sequence ID" value="KNC47265.1"/>
    <property type="molecule type" value="Genomic_DNA"/>
</dbReference>
<reference evidence="8 9" key="1">
    <citation type="submission" date="2010-05" db="EMBL/GenBank/DDBJ databases">
        <title>The Genome Sequence of Thecamonas trahens ATCC 50062.</title>
        <authorList>
            <consortium name="The Broad Institute Genome Sequencing Platform"/>
            <person name="Russ C."/>
            <person name="Cuomo C."/>
            <person name="Shea T."/>
            <person name="Young S.K."/>
            <person name="Zeng Q."/>
            <person name="Koehrsen M."/>
            <person name="Haas B."/>
            <person name="Borodovsky M."/>
            <person name="Guigo R."/>
            <person name="Alvarado L."/>
            <person name="Berlin A."/>
            <person name="Bochicchio J."/>
            <person name="Borenstein D."/>
            <person name="Chapman S."/>
            <person name="Chen Z."/>
            <person name="Freedman E."/>
            <person name="Gellesch M."/>
            <person name="Goldberg J."/>
            <person name="Griggs A."/>
            <person name="Gujja S."/>
            <person name="Heilman E."/>
            <person name="Heiman D."/>
            <person name="Hepburn T."/>
            <person name="Howarth C."/>
            <person name="Jen D."/>
            <person name="Larson L."/>
            <person name="Mehta T."/>
            <person name="Park D."/>
            <person name="Pearson M."/>
            <person name="Roberts A."/>
            <person name="Saif S."/>
            <person name="Shenoy N."/>
            <person name="Sisk P."/>
            <person name="Stolte C."/>
            <person name="Sykes S."/>
            <person name="Thomson T."/>
            <person name="Walk T."/>
            <person name="White J."/>
            <person name="Yandava C."/>
            <person name="Burger G."/>
            <person name="Gray M.W."/>
            <person name="Holland P.W.H."/>
            <person name="King N."/>
            <person name="Lang F.B.F."/>
            <person name="Roger A.J."/>
            <person name="Ruiz-Trillo I."/>
            <person name="Lander E."/>
            <person name="Nusbaum C."/>
        </authorList>
    </citation>
    <scope>NUCLEOTIDE SEQUENCE [LARGE SCALE GENOMIC DNA]</scope>
    <source>
        <strain evidence="8 9">ATCC 50062</strain>
    </source>
</reference>
<dbReference type="GO" id="GO:0016042">
    <property type="term" value="P:lipid catabolic process"/>
    <property type="evidence" value="ECO:0007669"/>
    <property type="project" value="UniProtKB-UniRule"/>
</dbReference>
<feature type="coiled-coil region" evidence="5">
    <location>
        <begin position="586"/>
        <end position="613"/>
    </location>
</feature>
<dbReference type="GeneID" id="25563278"/>
<dbReference type="InterPro" id="IPR050301">
    <property type="entry name" value="NTE"/>
</dbReference>
<feature type="active site" description="Proton acceptor" evidence="4">
    <location>
        <position position="453"/>
    </location>
</feature>
<evidence type="ECO:0000256" key="1">
    <source>
        <dbReference type="ARBA" id="ARBA00022801"/>
    </source>
</evidence>
<accession>A0A0L0D4U1</accession>
<dbReference type="OMA" id="GYGNIDQ"/>
<dbReference type="PANTHER" id="PTHR14226:SF10">
    <property type="entry name" value="TRIACYLGLYCEROL LIPASE 4-RELATED"/>
    <property type="match status" value="1"/>
</dbReference>
<dbReference type="PROSITE" id="PS51635">
    <property type="entry name" value="PNPLA"/>
    <property type="match status" value="1"/>
</dbReference>
<evidence type="ECO:0000256" key="4">
    <source>
        <dbReference type="PROSITE-ProRule" id="PRU01161"/>
    </source>
</evidence>
<keyword evidence="9" id="KW-1185">Reference proteome</keyword>
<dbReference type="OrthoDB" id="10049244at2759"/>
<dbReference type="AlphaFoldDB" id="A0A0L0D4U1"/>
<keyword evidence="6" id="KW-0472">Membrane</keyword>
<evidence type="ECO:0000259" key="7">
    <source>
        <dbReference type="PROSITE" id="PS51635"/>
    </source>
</evidence>
<dbReference type="InterPro" id="IPR002641">
    <property type="entry name" value="PNPLA_dom"/>
</dbReference>
<comment type="caution">
    <text evidence="4">Lacks conserved residue(s) required for the propagation of feature annotation.</text>
</comment>
<dbReference type="InterPro" id="IPR021771">
    <property type="entry name" value="Triacylglycerol_lipase_N"/>
</dbReference>
<dbReference type="SUPFAM" id="SSF52151">
    <property type="entry name" value="FabD/lysophospholipase-like"/>
    <property type="match status" value="1"/>
</dbReference>
<dbReference type="Pfam" id="PF11815">
    <property type="entry name" value="DUF3336"/>
    <property type="match status" value="1"/>
</dbReference>
<proteinExistence type="predicted"/>
<dbReference type="InterPro" id="IPR016035">
    <property type="entry name" value="Acyl_Trfase/lysoPLipase"/>
</dbReference>
<dbReference type="RefSeq" id="XP_013759608.1">
    <property type="nucleotide sequence ID" value="XM_013904154.1"/>
</dbReference>
<evidence type="ECO:0000256" key="5">
    <source>
        <dbReference type="SAM" id="Coils"/>
    </source>
</evidence>